<proteinExistence type="predicted"/>
<name>A0AAE1CQP4_9GAST</name>
<keyword evidence="2" id="KW-1185">Reference proteome</keyword>
<comment type="caution">
    <text evidence="1">The sequence shown here is derived from an EMBL/GenBank/DDBJ whole genome shotgun (WGS) entry which is preliminary data.</text>
</comment>
<reference evidence="1" key="1">
    <citation type="journal article" date="2023" name="G3 (Bethesda)">
        <title>A reference genome for the long-term kleptoplast-retaining sea slug Elysia crispata morphotype clarki.</title>
        <authorList>
            <person name="Eastman K.E."/>
            <person name="Pendleton A.L."/>
            <person name="Shaikh M.A."/>
            <person name="Suttiyut T."/>
            <person name="Ogas R."/>
            <person name="Tomko P."/>
            <person name="Gavelis G."/>
            <person name="Widhalm J.R."/>
            <person name="Wisecaver J.H."/>
        </authorList>
    </citation>
    <scope>NUCLEOTIDE SEQUENCE</scope>
    <source>
        <strain evidence="1">ECLA1</strain>
    </source>
</reference>
<evidence type="ECO:0000313" key="1">
    <source>
        <dbReference type="EMBL" id="KAK3728714.1"/>
    </source>
</evidence>
<organism evidence="1 2">
    <name type="scientific">Elysia crispata</name>
    <name type="common">lettuce slug</name>
    <dbReference type="NCBI Taxonomy" id="231223"/>
    <lineage>
        <taxon>Eukaryota</taxon>
        <taxon>Metazoa</taxon>
        <taxon>Spiralia</taxon>
        <taxon>Lophotrochozoa</taxon>
        <taxon>Mollusca</taxon>
        <taxon>Gastropoda</taxon>
        <taxon>Heterobranchia</taxon>
        <taxon>Euthyneura</taxon>
        <taxon>Panpulmonata</taxon>
        <taxon>Sacoglossa</taxon>
        <taxon>Placobranchoidea</taxon>
        <taxon>Plakobranchidae</taxon>
        <taxon>Elysia</taxon>
    </lineage>
</organism>
<dbReference type="Proteomes" id="UP001283361">
    <property type="component" value="Unassembled WGS sequence"/>
</dbReference>
<sequence>MHRTYRDKANSRSPYFSLESLARNVTLLPTPFSTYKKKRRKKTADQASSIIFVYSFTGQSEAEIAEGYKDKRRESEHLVVRPVHVC</sequence>
<dbReference type="EMBL" id="JAWDGP010007174">
    <property type="protein sequence ID" value="KAK3728714.1"/>
    <property type="molecule type" value="Genomic_DNA"/>
</dbReference>
<accession>A0AAE1CQP4</accession>
<protein>
    <submittedName>
        <fullName evidence="1">Uncharacterized protein</fullName>
    </submittedName>
</protein>
<gene>
    <name evidence="1" type="ORF">RRG08_041897</name>
</gene>
<dbReference type="AlphaFoldDB" id="A0AAE1CQP4"/>
<evidence type="ECO:0000313" key="2">
    <source>
        <dbReference type="Proteomes" id="UP001283361"/>
    </source>
</evidence>